<evidence type="ECO:0000313" key="4">
    <source>
        <dbReference type="Proteomes" id="UP000054047"/>
    </source>
</evidence>
<dbReference type="PANTHER" id="PTHR47331">
    <property type="entry name" value="PHD-TYPE DOMAIN-CONTAINING PROTEIN"/>
    <property type="match status" value="1"/>
</dbReference>
<evidence type="ECO:0000259" key="2">
    <source>
        <dbReference type="Pfam" id="PF17921"/>
    </source>
</evidence>
<gene>
    <name evidence="3" type="ORF">ANCDUO_15179</name>
</gene>
<sequence>MAKSKLPSIQVQYTIPKLELNAMTLAMRLTNSMLSQLQSVVNIQGIHVFSDSEIVLKWLQLKPGREVGQFIHNRLKEIRNICNHMTEQHFIVQFGYVASQDNPADCGTRGLSKDEFATHFWWTGPSFLQLSPSNWPEQDKWSSLKTDDKGDDLPNSTGHQQSKQILTLSKKSSTEDDLDLFKPGQVRTWTKAKRMLAYALRFVIIVAAKLNSRRIKKIVLLNKMHCPLESIHLNGQEVQLSGRLLIKNHRKTNVTEKIIRSLHHLNIRPDTKGILRCHGRLGNAQLEDSAKYPIFILQKSFLAAIVIRDFHEKGHPGINHTVALIRWHFWIPQIRSQVTKLIRKCLQCQKFNNRPYRYPNQGDLPKERVIRSTPFQHVGLDYFGPLAISTTSGTQAKCYGAIITCMTTRMIHLDVVSDLTTTAFLNMLRRFFARRGVPQSITSDNALTFDLGNSILQESIQVAQNDPCHERSREQGN</sequence>
<dbReference type="Gene3D" id="3.30.420.10">
    <property type="entry name" value="Ribonuclease H-like superfamily/Ribonuclease H"/>
    <property type="match status" value="1"/>
</dbReference>
<dbReference type="Proteomes" id="UP000054047">
    <property type="component" value="Unassembled WGS sequence"/>
</dbReference>
<dbReference type="InterPro" id="IPR008042">
    <property type="entry name" value="Retrotrans_Pao"/>
</dbReference>
<dbReference type="PANTHER" id="PTHR47331:SF1">
    <property type="entry name" value="GAG-LIKE PROTEIN"/>
    <property type="match status" value="1"/>
</dbReference>
<organism evidence="3 4">
    <name type="scientific">Ancylostoma duodenale</name>
    <dbReference type="NCBI Taxonomy" id="51022"/>
    <lineage>
        <taxon>Eukaryota</taxon>
        <taxon>Metazoa</taxon>
        <taxon>Ecdysozoa</taxon>
        <taxon>Nematoda</taxon>
        <taxon>Chromadorea</taxon>
        <taxon>Rhabditida</taxon>
        <taxon>Rhabditina</taxon>
        <taxon>Rhabditomorpha</taxon>
        <taxon>Strongyloidea</taxon>
        <taxon>Ancylostomatidae</taxon>
        <taxon>Ancylostomatinae</taxon>
        <taxon>Ancylostoma</taxon>
    </lineage>
</organism>
<feature type="region of interest" description="Disordered" evidence="1">
    <location>
        <begin position="138"/>
        <end position="166"/>
    </location>
</feature>
<dbReference type="AlphaFoldDB" id="A0A0C2G6Y5"/>
<feature type="domain" description="Integrase zinc-binding" evidence="2">
    <location>
        <begin position="306"/>
        <end position="354"/>
    </location>
</feature>
<dbReference type="InterPro" id="IPR036397">
    <property type="entry name" value="RNaseH_sf"/>
</dbReference>
<dbReference type="Gene3D" id="1.10.340.70">
    <property type="match status" value="1"/>
</dbReference>
<dbReference type="InterPro" id="IPR012337">
    <property type="entry name" value="RNaseH-like_sf"/>
</dbReference>
<name>A0A0C2G6Y5_9BILA</name>
<dbReference type="EMBL" id="KN738690">
    <property type="protein sequence ID" value="KIH54674.1"/>
    <property type="molecule type" value="Genomic_DNA"/>
</dbReference>
<dbReference type="GO" id="GO:0003676">
    <property type="term" value="F:nucleic acid binding"/>
    <property type="evidence" value="ECO:0007669"/>
    <property type="project" value="InterPro"/>
</dbReference>
<feature type="compositionally biased region" description="Polar residues" evidence="1">
    <location>
        <begin position="154"/>
        <end position="166"/>
    </location>
</feature>
<dbReference type="OrthoDB" id="5869253at2759"/>
<evidence type="ECO:0000256" key="1">
    <source>
        <dbReference type="SAM" id="MobiDB-lite"/>
    </source>
</evidence>
<dbReference type="InterPro" id="IPR041588">
    <property type="entry name" value="Integrase_H2C2"/>
</dbReference>
<dbReference type="SUPFAM" id="SSF53098">
    <property type="entry name" value="Ribonuclease H-like"/>
    <property type="match status" value="1"/>
</dbReference>
<protein>
    <submittedName>
        <fullName evidence="3">His(2)-Cys(2) zinc finger</fullName>
    </submittedName>
</protein>
<accession>A0A0C2G6Y5</accession>
<dbReference type="Pfam" id="PF05380">
    <property type="entry name" value="Peptidase_A17"/>
    <property type="match status" value="1"/>
</dbReference>
<proteinExistence type="predicted"/>
<reference evidence="3 4" key="1">
    <citation type="submission" date="2013-12" db="EMBL/GenBank/DDBJ databases">
        <title>Draft genome of the parsitic nematode Ancylostoma duodenale.</title>
        <authorList>
            <person name="Mitreva M."/>
        </authorList>
    </citation>
    <scope>NUCLEOTIDE SEQUENCE [LARGE SCALE GENOMIC DNA]</scope>
    <source>
        <strain evidence="3 4">Zhejiang</strain>
    </source>
</reference>
<evidence type="ECO:0000313" key="3">
    <source>
        <dbReference type="EMBL" id="KIH54674.1"/>
    </source>
</evidence>
<keyword evidence="4" id="KW-1185">Reference proteome</keyword>
<feature type="compositionally biased region" description="Basic and acidic residues" evidence="1">
    <location>
        <begin position="138"/>
        <end position="152"/>
    </location>
</feature>
<dbReference type="Pfam" id="PF17921">
    <property type="entry name" value="Integrase_H2C2"/>
    <property type="match status" value="1"/>
</dbReference>